<gene>
    <name evidence="2" type="ORF">GCM10009066_05350</name>
</gene>
<dbReference type="RefSeq" id="WP_211313676.1">
    <property type="nucleotide sequence ID" value="NZ_BAAABL010000021.1"/>
</dbReference>
<keyword evidence="1" id="KW-0812">Transmembrane</keyword>
<keyword evidence="3" id="KW-1185">Reference proteome</keyword>
<name>A0AAV3S593_9EURY</name>
<dbReference type="AlphaFoldDB" id="A0AAV3S593"/>
<accession>A0AAV3S593</accession>
<reference evidence="2 3" key="1">
    <citation type="journal article" date="2019" name="Int. J. Syst. Evol. Microbiol.">
        <title>The Global Catalogue of Microorganisms (GCM) 10K type strain sequencing project: providing services to taxonomists for standard genome sequencing and annotation.</title>
        <authorList>
            <consortium name="The Broad Institute Genomics Platform"/>
            <consortium name="The Broad Institute Genome Sequencing Center for Infectious Disease"/>
            <person name="Wu L."/>
            <person name="Ma J."/>
        </authorList>
    </citation>
    <scope>NUCLEOTIDE SEQUENCE [LARGE SCALE GENOMIC DNA]</scope>
    <source>
        <strain evidence="2 3">JCM 16330</strain>
    </source>
</reference>
<protein>
    <submittedName>
        <fullName evidence="2">Uncharacterized protein</fullName>
    </submittedName>
</protein>
<keyword evidence="1" id="KW-1133">Transmembrane helix</keyword>
<sequence length="52" mass="5330">MRPLHAAILAAVLVAVGSLILNALHAPWIASPLLVGVVILAVGVLPNRLDSI</sequence>
<organism evidence="2 3">
    <name type="scientific">Halarchaeum salinum</name>
    <dbReference type="NCBI Taxonomy" id="489912"/>
    <lineage>
        <taxon>Archaea</taxon>
        <taxon>Methanobacteriati</taxon>
        <taxon>Methanobacteriota</taxon>
        <taxon>Stenosarchaea group</taxon>
        <taxon>Halobacteria</taxon>
        <taxon>Halobacteriales</taxon>
        <taxon>Halobacteriaceae</taxon>
    </lineage>
</organism>
<evidence type="ECO:0000313" key="2">
    <source>
        <dbReference type="EMBL" id="GAA0293653.1"/>
    </source>
</evidence>
<proteinExistence type="predicted"/>
<keyword evidence="1" id="KW-0472">Membrane</keyword>
<evidence type="ECO:0000313" key="3">
    <source>
        <dbReference type="Proteomes" id="UP001500837"/>
    </source>
</evidence>
<feature type="transmembrane region" description="Helical" evidence="1">
    <location>
        <begin position="28"/>
        <end position="46"/>
    </location>
</feature>
<evidence type="ECO:0000256" key="1">
    <source>
        <dbReference type="SAM" id="Phobius"/>
    </source>
</evidence>
<dbReference type="Proteomes" id="UP001500837">
    <property type="component" value="Unassembled WGS sequence"/>
</dbReference>
<dbReference type="EMBL" id="BAAABL010000021">
    <property type="protein sequence ID" value="GAA0293653.1"/>
    <property type="molecule type" value="Genomic_DNA"/>
</dbReference>
<comment type="caution">
    <text evidence="2">The sequence shown here is derived from an EMBL/GenBank/DDBJ whole genome shotgun (WGS) entry which is preliminary data.</text>
</comment>